<comment type="caution">
    <text evidence="1">The sequence shown here is derived from an EMBL/GenBank/DDBJ whole genome shotgun (WGS) entry which is preliminary data.</text>
</comment>
<name>A0A927ML08_9BACL</name>
<reference evidence="1" key="1">
    <citation type="submission" date="2020-10" db="EMBL/GenBank/DDBJ databases">
        <title>Genomic Encyclopedia of Type Strains, Phase IV (KMG-IV): sequencing the most valuable type-strain genomes for metagenomic binning, comparative biology and taxonomic classification.</title>
        <authorList>
            <person name="Goeker M."/>
        </authorList>
    </citation>
    <scope>NUCLEOTIDE SEQUENCE</scope>
    <source>
        <strain evidence="1">DSM 13886</strain>
    </source>
</reference>
<organism evidence="1 2">
    <name type="scientific">Sporosarcina limicola</name>
    <dbReference type="NCBI Taxonomy" id="34101"/>
    <lineage>
        <taxon>Bacteria</taxon>
        <taxon>Bacillati</taxon>
        <taxon>Bacillota</taxon>
        <taxon>Bacilli</taxon>
        <taxon>Bacillales</taxon>
        <taxon>Caryophanaceae</taxon>
        <taxon>Sporosarcina</taxon>
    </lineage>
</organism>
<sequence length="62" mass="6882">MRLISFMRMNNGGKLINDGKALSFADIRLATKKGKTQTSEIIQKLEELGIPKSVKVGNSKEF</sequence>
<evidence type="ECO:0000313" key="2">
    <source>
        <dbReference type="Proteomes" id="UP000658225"/>
    </source>
</evidence>
<gene>
    <name evidence="1" type="ORF">H4683_001955</name>
</gene>
<keyword evidence="2" id="KW-1185">Reference proteome</keyword>
<accession>A0A927ML08</accession>
<dbReference type="GO" id="GO:0003677">
    <property type="term" value="F:DNA binding"/>
    <property type="evidence" value="ECO:0007669"/>
    <property type="project" value="UniProtKB-KW"/>
</dbReference>
<dbReference type="AlphaFoldDB" id="A0A927ML08"/>
<proteinExistence type="predicted"/>
<dbReference type="Proteomes" id="UP000658225">
    <property type="component" value="Unassembled WGS sequence"/>
</dbReference>
<dbReference type="RefSeq" id="WP_192598628.1">
    <property type="nucleotide sequence ID" value="NZ_JADBEL010000009.1"/>
</dbReference>
<protein>
    <submittedName>
        <fullName evidence="1">DNA-binding Lrp family transcriptional regulator</fullName>
    </submittedName>
</protein>
<evidence type="ECO:0000313" key="1">
    <source>
        <dbReference type="EMBL" id="MBE1554877.1"/>
    </source>
</evidence>
<dbReference type="EMBL" id="JADBEL010000009">
    <property type="protein sequence ID" value="MBE1554877.1"/>
    <property type="molecule type" value="Genomic_DNA"/>
</dbReference>
<keyword evidence="1" id="KW-0238">DNA-binding</keyword>